<comment type="caution">
    <text evidence="10">The sequence shown here is derived from an EMBL/GenBank/DDBJ whole genome shotgun (WGS) entry which is preliminary data.</text>
</comment>
<comment type="subcellular location">
    <subcellularLocation>
        <location evidence="1">Cell membrane</location>
        <topology evidence="1">Multi-pass membrane protein</topology>
    </subcellularLocation>
</comment>
<evidence type="ECO:0000313" key="11">
    <source>
        <dbReference type="Proteomes" id="UP000034687"/>
    </source>
</evidence>
<dbReference type="GO" id="GO:0009103">
    <property type="term" value="P:lipopolysaccharide biosynthetic process"/>
    <property type="evidence" value="ECO:0007669"/>
    <property type="project" value="UniProtKB-ARBA"/>
</dbReference>
<evidence type="ECO:0000256" key="8">
    <source>
        <dbReference type="SAM" id="Phobius"/>
    </source>
</evidence>
<feature type="transmembrane region" description="Helical" evidence="8">
    <location>
        <begin position="89"/>
        <end position="111"/>
    </location>
</feature>
<dbReference type="PANTHER" id="PTHR33908">
    <property type="entry name" value="MANNOSYLTRANSFERASE YKCB-RELATED"/>
    <property type="match status" value="1"/>
</dbReference>
<feature type="transmembrane region" description="Helical" evidence="8">
    <location>
        <begin position="282"/>
        <end position="302"/>
    </location>
</feature>
<keyword evidence="6 8" id="KW-1133">Transmembrane helix</keyword>
<dbReference type="InterPro" id="IPR050297">
    <property type="entry name" value="LipidA_mod_glycosyltrf_83"/>
</dbReference>
<evidence type="ECO:0000256" key="4">
    <source>
        <dbReference type="ARBA" id="ARBA00022679"/>
    </source>
</evidence>
<evidence type="ECO:0000256" key="5">
    <source>
        <dbReference type="ARBA" id="ARBA00022692"/>
    </source>
</evidence>
<sequence length="533" mass="61698">MKNKLLVIILFLILFAASFLRFYKLSEVPPSITWDEASVGYNAWTILNWGKDEWGKAFPLVFKSFGEYKNPVDIYLTVPFVAIFGLNEFGVRASSAFFGVLDVLLIYFLGAKIFKNKWVGVISALVLAISPYNLHFSRFNHELNFALFFFMLGFYLFLESVDKKPKLLIFSFVSFGVSLLSYNAAKIIVPPIFFLLIALYIKELLRIKKYFLWGILVILFFAGLIVIEPNLLGISRFNETSSAKDRNIENIIQKYKVHYSFDYLFVKGDPNARLSSQISGEFFKTDLPFLVLGTILLVFILIKKKRKEFLVLLAWALLAPIPATITSETPHAARAMFMTGSWHLFPNRYAIEWQYGMREIVDYVKENETNYYAVYMTDIRSQPYIFYLFYLKYPLPQFLKTVKYNETIQRPSNLVVSFDKYKFGIWDPIESFPEKGILYVVGPSHYSGLRHKTLFRVVKAINYPNGTEAFYLVSAGGWRPGTKKKISECASSLLRVLQMKLLWLMRILPTIPEKLPKNTEPRFIGNLTMKFSM</sequence>
<feature type="transmembrane region" description="Helical" evidence="8">
    <location>
        <begin position="210"/>
        <end position="227"/>
    </location>
</feature>
<evidence type="ECO:0000256" key="3">
    <source>
        <dbReference type="ARBA" id="ARBA00022676"/>
    </source>
</evidence>
<dbReference type="EMBL" id="LBXW01000013">
    <property type="protein sequence ID" value="KKR39234.1"/>
    <property type="molecule type" value="Genomic_DNA"/>
</dbReference>
<dbReference type="AlphaFoldDB" id="A0A0G0QFV2"/>
<protein>
    <recommendedName>
        <fullName evidence="9">Glycosyltransferase RgtA/B/C/D-like domain-containing protein</fullName>
    </recommendedName>
</protein>
<proteinExistence type="predicted"/>
<dbReference type="Proteomes" id="UP000034687">
    <property type="component" value="Unassembled WGS sequence"/>
</dbReference>
<evidence type="ECO:0000256" key="1">
    <source>
        <dbReference type="ARBA" id="ARBA00004651"/>
    </source>
</evidence>
<dbReference type="Pfam" id="PF13231">
    <property type="entry name" value="PMT_2"/>
    <property type="match status" value="1"/>
</dbReference>
<accession>A0A0G0QFV2</accession>
<evidence type="ECO:0000256" key="6">
    <source>
        <dbReference type="ARBA" id="ARBA00022989"/>
    </source>
</evidence>
<reference evidence="10 11" key="1">
    <citation type="journal article" date="2015" name="Nature">
        <title>rRNA introns, odd ribosomes, and small enigmatic genomes across a large radiation of phyla.</title>
        <authorList>
            <person name="Brown C.T."/>
            <person name="Hug L.A."/>
            <person name="Thomas B.C."/>
            <person name="Sharon I."/>
            <person name="Castelle C.J."/>
            <person name="Singh A."/>
            <person name="Wilkins M.J."/>
            <person name="Williams K.H."/>
            <person name="Banfield J.F."/>
        </authorList>
    </citation>
    <scope>NUCLEOTIDE SEQUENCE [LARGE SCALE GENOMIC DNA]</scope>
</reference>
<dbReference type="GO" id="GO:0005886">
    <property type="term" value="C:plasma membrane"/>
    <property type="evidence" value="ECO:0007669"/>
    <property type="project" value="UniProtKB-SubCell"/>
</dbReference>
<keyword evidence="4" id="KW-0808">Transferase</keyword>
<feature type="transmembrane region" description="Helical" evidence="8">
    <location>
        <begin position="309"/>
        <end position="325"/>
    </location>
</feature>
<evidence type="ECO:0000256" key="2">
    <source>
        <dbReference type="ARBA" id="ARBA00022475"/>
    </source>
</evidence>
<dbReference type="InterPro" id="IPR038731">
    <property type="entry name" value="RgtA/B/C-like"/>
</dbReference>
<keyword evidence="3" id="KW-0328">Glycosyltransferase</keyword>
<dbReference type="PANTHER" id="PTHR33908:SF11">
    <property type="entry name" value="MEMBRANE PROTEIN"/>
    <property type="match status" value="1"/>
</dbReference>
<keyword evidence="5 8" id="KW-0812">Transmembrane</keyword>
<feature type="transmembrane region" description="Helical" evidence="8">
    <location>
        <begin position="118"/>
        <end position="135"/>
    </location>
</feature>
<name>A0A0G0QFV2_9BACT</name>
<keyword evidence="2" id="KW-1003">Cell membrane</keyword>
<keyword evidence="7 8" id="KW-0472">Membrane</keyword>
<dbReference type="GO" id="GO:0016763">
    <property type="term" value="F:pentosyltransferase activity"/>
    <property type="evidence" value="ECO:0007669"/>
    <property type="project" value="TreeGrafter"/>
</dbReference>
<evidence type="ECO:0000259" key="9">
    <source>
        <dbReference type="Pfam" id="PF13231"/>
    </source>
</evidence>
<organism evidence="10 11">
    <name type="scientific">Candidatus Woesebacteria bacterium GW2011_GWB1_40_101</name>
    <dbReference type="NCBI Taxonomy" id="1618575"/>
    <lineage>
        <taxon>Bacteria</taxon>
        <taxon>Candidatus Woeseibacteriota</taxon>
    </lineage>
</organism>
<feature type="transmembrane region" description="Helical" evidence="8">
    <location>
        <begin position="141"/>
        <end position="158"/>
    </location>
</feature>
<evidence type="ECO:0000313" key="10">
    <source>
        <dbReference type="EMBL" id="KKR39234.1"/>
    </source>
</evidence>
<feature type="domain" description="Glycosyltransferase RgtA/B/C/D-like" evidence="9">
    <location>
        <begin position="71"/>
        <end position="222"/>
    </location>
</feature>
<gene>
    <name evidence="10" type="ORF">UT72_C0013G0007</name>
</gene>
<evidence type="ECO:0000256" key="7">
    <source>
        <dbReference type="ARBA" id="ARBA00023136"/>
    </source>
</evidence>